<sequence length="359" mass="39609">MATEDNTINGLTMADRVQKIRSRLSALFAGTSHGSCGMGNSHKPSRPSPPEIRMYAPGSDGSVRGERNISSGRRSISSTGSVIDSNASPNDNILPFSPPSTESGGHITSLQTQQRVEDHIHIGGVLLNWIRRSVEARPQQPKHKPSRNTLAGRLLCIRPRAKARSTRRKLIDCAVSGILLANLVLAVTSSGKKFEFHIILIIALMACTVYFCHSLIRLLMTAKRRQVRRRRVHYDQPTRDPDMVESFTHIDRPIPVIFATDLEMGLGTGAEENENKPGQVSIPPPAYGLWRGSVKMDPSRLYWQRIDPQKPNRCHSQSMGEPRPPSYISDEGVQSSIIVNLQPQLQSTSTSSTTAPTEP</sequence>
<feature type="transmembrane region" description="Helical" evidence="2">
    <location>
        <begin position="196"/>
        <end position="220"/>
    </location>
</feature>
<accession>F2Q5S1</accession>
<gene>
    <name evidence="3" type="ORF">TEQG_08434</name>
</gene>
<dbReference type="OrthoDB" id="5417811at2759"/>
<evidence type="ECO:0000313" key="3">
    <source>
        <dbReference type="EMBL" id="EGE09489.1"/>
    </source>
</evidence>
<reference evidence="4" key="1">
    <citation type="journal article" date="2012" name="MBio">
        <title>Comparative genome analysis of Trichophyton rubrum and related dermatophytes reveals candidate genes involved in infection.</title>
        <authorList>
            <person name="Martinez D.A."/>
            <person name="Oliver B.G."/>
            <person name="Graeser Y."/>
            <person name="Goldberg J.M."/>
            <person name="Li W."/>
            <person name="Martinez-Rossi N.M."/>
            <person name="Monod M."/>
            <person name="Shelest E."/>
            <person name="Barton R.C."/>
            <person name="Birch E."/>
            <person name="Brakhage A.A."/>
            <person name="Chen Z."/>
            <person name="Gurr S.J."/>
            <person name="Heiman D."/>
            <person name="Heitman J."/>
            <person name="Kosti I."/>
            <person name="Rossi A."/>
            <person name="Saif S."/>
            <person name="Samalova M."/>
            <person name="Saunders C.W."/>
            <person name="Shea T."/>
            <person name="Summerbell R.C."/>
            <person name="Xu J."/>
            <person name="Young S."/>
            <person name="Zeng Q."/>
            <person name="Birren B.W."/>
            <person name="Cuomo C.A."/>
            <person name="White T.C."/>
        </authorList>
    </citation>
    <scope>NUCLEOTIDE SEQUENCE [LARGE SCALE GENOMIC DNA]</scope>
    <source>
        <strain evidence="4">ATCC MYA-4606 / CBS 127.97</strain>
    </source>
</reference>
<dbReference type="HOGENOM" id="CLU_032674_1_1_1"/>
<keyword evidence="4" id="KW-1185">Reference proteome</keyword>
<dbReference type="eggNOG" id="ENOG502S8TD">
    <property type="taxonomic scope" value="Eukaryota"/>
</dbReference>
<dbReference type="VEuPathDB" id="FungiDB:TEQG_08434"/>
<organism evidence="3 4">
    <name type="scientific">Trichophyton equinum (strain ATCC MYA-4606 / CBS 127.97)</name>
    <name type="common">Horse ringworm fungus</name>
    <dbReference type="NCBI Taxonomy" id="559882"/>
    <lineage>
        <taxon>Eukaryota</taxon>
        <taxon>Fungi</taxon>
        <taxon>Dikarya</taxon>
        <taxon>Ascomycota</taxon>
        <taxon>Pezizomycotina</taxon>
        <taxon>Eurotiomycetes</taxon>
        <taxon>Eurotiomycetidae</taxon>
        <taxon>Onygenales</taxon>
        <taxon>Arthrodermataceae</taxon>
        <taxon>Trichophyton</taxon>
    </lineage>
</organism>
<name>F2Q5S1_TRIEC</name>
<protein>
    <submittedName>
        <fullName evidence="3">Uncharacterized protein</fullName>
    </submittedName>
</protein>
<evidence type="ECO:0000256" key="2">
    <source>
        <dbReference type="SAM" id="Phobius"/>
    </source>
</evidence>
<dbReference type="EMBL" id="DS995809">
    <property type="protein sequence ID" value="EGE09489.1"/>
    <property type="molecule type" value="Genomic_DNA"/>
</dbReference>
<evidence type="ECO:0000256" key="1">
    <source>
        <dbReference type="SAM" id="MobiDB-lite"/>
    </source>
</evidence>
<proteinExistence type="predicted"/>
<feature type="region of interest" description="Disordered" evidence="1">
    <location>
        <begin position="31"/>
        <end position="107"/>
    </location>
</feature>
<feature type="transmembrane region" description="Helical" evidence="2">
    <location>
        <begin position="170"/>
        <end position="190"/>
    </location>
</feature>
<dbReference type="Proteomes" id="UP000009169">
    <property type="component" value="Unassembled WGS sequence"/>
</dbReference>
<evidence type="ECO:0000313" key="4">
    <source>
        <dbReference type="Proteomes" id="UP000009169"/>
    </source>
</evidence>
<keyword evidence="2" id="KW-0472">Membrane</keyword>
<keyword evidence="2" id="KW-1133">Transmembrane helix</keyword>
<feature type="compositionally biased region" description="Low complexity" evidence="1">
    <location>
        <begin position="68"/>
        <end position="83"/>
    </location>
</feature>
<dbReference type="AlphaFoldDB" id="F2Q5S1"/>
<keyword evidence="2" id="KW-0812">Transmembrane</keyword>
<feature type="region of interest" description="Disordered" evidence="1">
    <location>
        <begin position="306"/>
        <end position="335"/>
    </location>
</feature>